<sequence>MEVKNKMPKIKFFDVKAKKSFMSDKFEIRIIKGRKFAVTTSPLTGIQAFTIVAEDFKK</sequence>
<reference evidence="1" key="1">
    <citation type="journal article" date="2015" name="Nature">
        <title>Complex archaea that bridge the gap between prokaryotes and eukaryotes.</title>
        <authorList>
            <person name="Spang A."/>
            <person name="Saw J.H."/>
            <person name="Jorgensen S.L."/>
            <person name="Zaremba-Niedzwiedzka K."/>
            <person name="Martijn J."/>
            <person name="Lind A.E."/>
            <person name="van Eijk R."/>
            <person name="Schleper C."/>
            <person name="Guy L."/>
            <person name="Ettema T.J."/>
        </authorList>
    </citation>
    <scope>NUCLEOTIDE SEQUENCE</scope>
</reference>
<comment type="caution">
    <text evidence="1">The sequence shown here is derived from an EMBL/GenBank/DDBJ whole genome shotgun (WGS) entry which is preliminary data.</text>
</comment>
<proteinExistence type="predicted"/>
<evidence type="ECO:0000313" key="1">
    <source>
        <dbReference type="EMBL" id="KKL64191.1"/>
    </source>
</evidence>
<accession>A0A0F9ED73</accession>
<dbReference type="AlphaFoldDB" id="A0A0F9ED73"/>
<protein>
    <submittedName>
        <fullName evidence="1">Uncharacterized protein</fullName>
    </submittedName>
</protein>
<gene>
    <name evidence="1" type="ORF">LCGC14_2167550</name>
</gene>
<dbReference type="EMBL" id="LAZR01027922">
    <property type="protein sequence ID" value="KKL64191.1"/>
    <property type="molecule type" value="Genomic_DNA"/>
</dbReference>
<name>A0A0F9ED73_9ZZZZ</name>
<organism evidence="1">
    <name type="scientific">marine sediment metagenome</name>
    <dbReference type="NCBI Taxonomy" id="412755"/>
    <lineage>
        <taxon>unclassified sequences</taxon>
        <taxon>metagenomes</taxon>
        <taxon>ecological metagenomes</taxon>
    </lineage>
</organism>